<keyword evidence="3" id="KW-1003">Cell membrane</keyword>
<keyword evidence="10" id="KW-1185">Reference proteome</keyword>
<dbReference type="EMBL" id="BJYA01000002">
    <property type="protein sequence ID" value="GEN45013.1"/>
    <property type="molecule type" value="Genomic_DNA"/>
</dbReference>
<feature type="domain" description="Na+/H+ antiporter MnhB subunit-related protein" evidence="8">
    <location>
        <begin position="8"/>
        <end position="132"/>
    </location>
</feature>
<evidence type="ECO:0000256" key="5">
    <source>
        <dbReference type="ARBA" id="ARBA00022989"/>
    </source>
</evidence>
<sequence length="152" mass="16308">MAHTNDIILKTMTQLIAFILLGFSIYLFFAGHNAPGGGFIGGLMTAAAIILMYITYGYEKIEQILPINFTTMFVAGLGIATLAGIGSIVLGHPFLSQTFEYYNLPIMGETELATALIFDLGVYLGVVGVTMTIILTIATDSDAKEDEEKAEA</sequence>
<evidence type="ECO:0000256" key="2">
    <source>
        <dbReference type="ARBA" id="ARBA00009425"/>
    </source>
</evidence>
<evidence type="ECO:0000256" key="6">
    <source>
        <dbReference type="ARBA" id="ARBA00023136"/>
    </source>
</evidence>
<gene>
    <name evidence="9" type="primary">mrpB</name>
    <name evidence="9" type="ORF">AHA02nite_07890</name>
</gene>
<dbReference type="NCBIfam" id="NF009223">
    <property type="entry name" value="PRK12573.1"/>
    <property type="match status" value="1"/>
</dbReference>
<dbReference type="Proteomes" id="UP000321440">
    <property type="component" value="Unassembled WGS sequence"/>
</dbReference>
<evidence type="ECO:0000256" key="1">
    <source>
        <dbReference type="ARBA" id="ARBA00004651"/>
    </source>
</evidence>
<feature type="transmembrane region" description="Helical" evidence="7">
    <location>
        <begin position="37"/>
        <end position="58"/>
    </location>
</feature>
<evidence type="ECO:0000256" key="7">
    <source>
        <dbReference type="SAM" id="Phobius"/>
    </source>
</evidence>
<comment type="subcellular location">
    <subcellularLocation>
        <location evidence="1">Cell membrane</location>
        <topology evidence="1">Multi-pass membrane protein</topology>
    </subcellularLocation>
</comment>
<evidence type="ECO:0000313" key="10">
    <source>
        <dbReference type="Proteomes" id="UP000321440"/>
    </source>
</evidence>
<protein>
    <submittedName>
        <fullName evidence="9">Na(+)/H(+) antiporter subunit B</fullName>
    </submittedName>
</protein>
<dbReference type="RefSeq" id="WP_146814586.1">
    <property type="nucleotide sequence ID" value="NZ_BJYA01000002.1"/>
</dbReference>
<dbReference type="OrthoDB" id="9798859at2"/>
<keyword evidence="6 7" id="KW-0472">Membrane</keyword>
<dbReference type="InterPro" id="IPR007182">
    <property type="entry name" value="MnhB"/>
</dbReference>
<dbReference type="Pfam" id="PF04039">
    <property type="entry name" value="MnhB"/>
    <property type="match status" value="1"/>
</dbReference>
<dbReference type="AlphaFoldDB" id="A0A511W4R8"/>
<organism evidence="9 10">
    <name type="scientific">Alkalibacillus haloalkaliphilus</name>
    <dbReference type="NCBI Taxonomy" id="94136"/>
    <lineage>
        <taxon>Bacteria</taxon>
        <taxon>Bacillati</taxon>
        <taxon>Bacillota</taxon>
        <taxon>Bacilli</taxon>
        <taxon>Bacillales</taxon>
        <taxon>Bacillaceae</taxon>
        <taxon>Alkalibacillus</taxon>
    </lineage>
</organism>
<keyword evidence="4 7" id="KW-0812">Transmembrane</keyword>
<evidence type="ECO:0000256" key="4">
    <source>
        <dbReference type="ARBA" id="ARBA00022692"/>
    </source>
</evidence>
<feature type="transmembrane region" description="Helical" evidence="7">
    <location>
        <begin position="115"/>
        <end position="138"/>
    </location>
</feature>
<evidence type="ECO:0000259" key="8">
    <source>
        <dbReference type="Pfam" id="PF04039"/>
    </source>
</evidence>
<keyword evidence="5 7" id="KW-1133">Transmembrane helix</keyword>
<reference evidence="9 10" key="1">
    <citation type="submission" date="2019-07" db="EMBL/GenBank/DDBJ databases">
        <title>Whole genome shotgun sequence of Alkalibacillus haloalkaliphilus NBRC 103110.</title>
        <authorList>
            <person name="Hosoyama A."/>
            <person name="Uohara A."/>
            <person name="Ohji S."/>
            <person name="Ichikawa N."/>
        </authorList>
    </citation>
    <scope>NUCLEOTIDE SEQUENCE [LARGE SCALE GENOMIC DNA]</scope>
    <source>
        <strain evidence="9 10">NBRC 103110</strain>
    </source>
</reference>
<accession>A0A511W4R8</accession>
<dbReference type="PANTHER" id="PTHR33932">
    <property type="entry name" value="NA(+)/H(+) ANTIPORTER SUBUNIT B"/>
    <property type="match status" value="1"/>
</dbReference>
<name>A0A511W4R8_9BACI</name>
<proteinExistence type="inferred from homology"/>
<feature type="transmembrane region" description="Helical" evidence="7">
    <location>
        <begin position="70"/>
        <end position="95"/>
    </location>
</feature>
<dbReference type="GO" id="GO:0005886">
    <property type="term" value="C:plasma membrane"/>
    <property type="evidence" value="ECO:0007669"/>
    <property type="project" value="UniProtKB-SubCell"/>
</dbReference>
<dbReference type="PANTHER" id="PTHR33932:SF4">
    <property type="entry name" value="NA(+)_H(+) ANTIPORTER SUBUNIT B"/>
    <property type="match status" value="1"/>
</dbReference>
<dbReference type="InterPro" id="IPR050622">
    <property type="entry name" value="CPA3_antiporter_subunitB"/>
</dbReference>
<evidence type="ECO:0000256" key="3">
    <source>
        <dbReference type="ARBA" id="ARBA00022475"/>
    </source>
</evidence>
<comment type="similarity">
    <text evidence="2">Belongs to the CPA3 antiporters (TC 2.A.63) subunit B family.</text>
</comment>
<comment type="caution">
    <text evidence="9">The sequence shown here is derived from an EMBL/GenBank/DDBJ whole genome shotgun (WGS) entry which is preliminary data.</text>
</comment>
<evidence type="ECO:0000313" key="9">
    <source>
        <dbReference type="EMBL" id="GEN45013.1"/>
    </source>
</evidence>
<feature type="transmembrane region" description="Helical" evidence="7">
    <location>
        <begin position="12"/>
        <end position="31"/>
    </location>
</feature>